<dbReference type="Pfam" id="PF00578">
    <property type="entry name" value="AhpC-TSA"/>
    <property type="match status" value="1"/>
</dbReference>
<dbReference type="PANTHER" id="PTHR42852">
    <property type="entry name" value="THIOL:DISULFIDE INTERCHANGE PROTEIN DSBE"/>
    <property type="match status" value="1"/>
</dbReference>
<protein>
    <submittedName>
        <fullName evidence="3">Peroxiredoxin</fullName>
    </submittedName>
</protein>
<evidence type="ECO:0000256" key="1">
    <source>
        <dbReference type="SAM" id="SignalP"/>
    </source>
</evidence>
<dbReference type="InterPro" id="IPR036249">
    <property type="entry name" value="Thioredoxin-like_sf"/>
</dbReference>
<dbReference type="PANTHER" id="PTHR42852:SF17">
    <property type="entry name" value="THIOREDOXIN-LIKE PROTEIN HI_1115"/>
    <property type="match status" value="1"/>
</dbReference>
<name>A0A5S5D6T9_9SPHI</name>
<feature type="domain" description="Thioredoxin" evidence="2">
    <location>
        <begin position="255"/>
        <end position="392"/>
    </location>
</feature>
<keyword evidence="1" id="KW-0732">Signal</keyword>
<feature type="chain" id="PRO_5024391548" evidence="1">
    <location>
        <begin position="23"/>
        <end position="392"/>
    </location>
</feature>
<organism evidence="3 4">
    <name type="scientific">Sphingobacterium allocomposti</name>
    <dbReference type="NCBI Taxonomy" id="415956"/>
    <lineage>
        <taxon>Bacteria</taxon>
        <taxon>Pseudomonadati</taxon>
        <taxon>Bacteroidota</taxon>
        <taxon>Sphingobacteriia</taxon>
        <taxon>Sphingobacteriales</taxon>
        <taxon>Sphingobacteriaceae</taxon>
        <taxon>Sphingobacterium</taxon>
    </lineage>
</organism>
<dbReference type="InterPro" id="IPR013766">
    <property type="entry name" value="Thioredoxin_domain"/>
</dbReference>
<dbReference type="GO" id="GO:0016209">
    <property type="term" value="F:antioxidant activity"/>
    <property type="evidence" value="ECO:0007669"/>
    <property type="project" value="InterPro"/>
</dbReference>
<dbReference type="AlphaFoldDB" id="A0A5S5D6T9"/>
<dbReference type="EMBL" id="VNHX01000018">
    <property type="protein sequence ID" value="TYP91787.1"/>
    <property type="molecule type" value="Genomic_DNA"/>
</dbReference>
<keyword evidence="4" id="KW-1185">Reference proteome</keyword>
<gene>
    <name evidence="3" type="ORF">BC792_11834</name>
</gene>
<sequence length="392" mass="44745">MKHSSILATILLVSIFSVNLHAKGEVETATSVLQKVSDQLNSFETISYCYYRSINYFSEDYHSETSGHTYLDFRSNDSTLGFKFQLENEQYKMVYNGSEAFHLNKKEKSIEIHRKPDPRDFESLSLFANSIVSIRQVLPMVISDKDIIKKLADTSINGKNHYLVTFVLKNMTIGNIGGFNSLALKRNISYRLVVDKTSHMPLQIIQTNDAEPNDYVLTVFKHTEKTGKSPDEHSWYYSTYLDDYQPSSLKKLAMVQPNTKATDWLLPFIDGCDTLRLSSLKGKVVLLEFWIKNCGYCISAVSELNGLLEKYHGKNLQVIGVNAYDSRGDICSFYKKNQPKFRTVYDYDGNVTRDYGVDAFPTIVLLDGNHKILYAGDFDQVQLNNLLKVILK</sequence>
<dbReference type="RefSeq" id="WP_148909444.1">
    <property type="nucleotide sequence ID" value="NZ_VNHX01000018.1"/>
</dbReference>
<dbReference type="PROSITE" id="PS51352">
    <property type="entry name" value="THIOREDOXIN_2"/>
    <property type="match status" value="1"/>
</dbReference>
<dbReference type="InterPro" id="IPR050553">
    <property type="entry name" value="Thioredoxin_ResA/DsbE_sf"/>
</dbReference>
<dbReference type="CDD" id="cd02966">
    <property type="entry name" value="TlpA_like_family"/>
    <property type="match status" value="1"/>
</dbReference>
<dbReference type="Gene3D" id="2.50.20.10">
    <property type="entry name" value="Lipoprotein localisation LolA/LolB/LppX"/>
    <property type="match status" value="1"/>
</dbReference>
<evidence type="ECO:0000313" key="3">
    <source>
        <dbReference type="EMBL" id="TYP91787.1"/>
    </source>
</evidence>
<dbReference type="OrthoDB" id="9815205at2"/>
<evidence type="ECO:0000313" key="4">
    <source>
        <dbReference type="Proteomes" id="UP000325105"/>
    </source>
</evidence>
<dbReference type="InterPro" id="IPR000866">
    <property type="entry name" value="AhpC/TSA"/>
</dbReference>
<feature type="signal peptide" evidence="1">
    <location>
        <begin position="1"/>
        <end position="22"/>
    </location>
</feature>
<proteinExistence type="predicted"/>
<accession>A0A5S5D6T9</accession>
<evidence type="ECO:0000259" key="2">
    <source>
        <dbReference type="PROSITE" id="PS51352"/>
    </source>
</evidence>
<dbReference type="SUPFAM" id="SSF52833">
    <property type="entry name" value="Thioredoxin-like"/>
    <property type="match status" value="1"/>
</dbReference>
<dbReference type="Proteomes" id="UP000325105">
    <property type="component" value="Unassembled WGS sequence"/>
</dbReference>
<dbReference type="GO" id="GO:0016491">
    <property type="term" value="F:oxidoreductase activity"/>
    <property type="evidence" value="ECO:0007669"/>
    <property type="project" value="InterPro"/>
</dbReference>
<reference evidence="3 4" key="1">
    <citation type="submission" date="2019-07" db="EMBL/GenBank/DDBJ databases">
        <title>Genomic Encyclopedia of Archaeal and Bacterial Type Strains, Phase II (KMG-II): from individual species to whole genera.</title>
        <authorList>
            <person name="Goeker M."/>
        </authorList>
    </citation>
    <scope>NUCLEOTIDE SEQUENCE [LARGE SCALE GENOMIC DNA]</scope>
    <source>
        <strain evidence="3 4">DSM 18850</strain>
    </source>
</reference>
<comment type="caution">
    <text evidence="3">The sequence shown here is derived from an EMBL/GenBank/DDBJ whole genome shotgun (WGS) entry which is preliminary data.</text>
</comment>
<dbReference type="Gene3D" id="3.40.30.10">
    <property type="entry name" value="Glutaredoxin"/>
    <property type="match status" value="1"/>
</dbReference>